<dbReference type="GO" id="GO:0005737">
    <property type="term" value="C:cytoplasm"/>
    <property type="evidence" value="ECO:0007669"/>
    <property type="project" value="UniProtKB-SubCell"/>
</dbReference>
<keyword evidence="3 4" id="KW-0342">GTP-binding</keyword>
<dbReference type="Proteomes" id="UP000186351">
    <property type="component" value="Chromosome"/>
</dbReference>
<evidence type="ECO:0000259" key="8">
    <source>
        <dbReference type="SMART" id="SM00864"/>
    </source>
</evidence>
<comment type="function">
    <text evidence="4 6">Essential cell division protein that forms a contractile ring structure (Z ring) at the future cell division site. The regulation of the ring assembly controls the timing and the location of cell division. One of the functions of the FtsZ ring is to recruit other cell division proteins to the septum to produce a new cell wall between the dividing cells. Binds GTP and shows GTPase activity.</text>
</comment>
<dbReference type="OrthoDB" id="9813375at2"/>
<evidence type="ECO:0000313" key="10">
    <source>
        <dbReference type="EMBL" id="ANU64245.1"/>
    </source>
</evidence>
<dbReference type="CDD" id="cd02201">
    <property type="entry name" value="FtsZ_type1"/>
    <property type="match status" value="1"/>
</dbReference>
<dbReference type="InterPro" id="IPR024757">
    <property type="entry name" value="FtsZ_C"/>
</dbReference>
<keyword evidence="2 4" id="KW-0547">Nucleotide-binding</keyword>
<keyword evidence="12" id="KW-1185">Reference proteome</keyword>
<comment type="similarity">
    <text evidence="1 4 6">Belongs to the FtsZ family.</text>
</comment>
<evidence type="ECO:0000256" key="5">
    <source>
        <dbReference type="NCBIfam" id="TIGR00065"/>
    </source>
</evidence>
<gene>
    <name evidence="4 11" type="primary">ftsZ</name>
    <name evidence="10" type="ORF">A4V02_11330</name>
    <name evidence="11" type="ORF">E5333_13215</name>
</gene>
<evidence type="ECO:0000256" key="2">
    <source>
        <dbReference type="ARBA" id="ARBA00022741"/>
    </source>
</evidence>
<dbReference type="EMBL" id="CP015402">
    <property type="protein sequence ID" value="ANU64245.1"/>
    <property type="molecule type" value="Genomic_DNA"/>
</dbReference>
<sequence length="462" mass="50366">MTIEDIPNAYDAGFATGEDEDVIIKVLGVGGGGNNAVSHMFRQDIKHVSFVVLNTDRKALMQSPVPTKVQIGNGLGAGNKPDVARAAAEESAEKIAEIFNDKTKMVFITAGMGGGTGTGASPVVARIARDRGLLTIGIVTIPFLFEGTKKIIKALEGAEEMSKYVDAMLIINNQRLNEIYPDLNVINAFGKADDTLTTAARSIAELITWEDVHIRLDFNDVDTTLRNGGAAIISTGYGEGENRVTKAIQDALNSPLLKNRDVLSSKKLLFNIYINPDMDFKMEETDELTSFISSIDTDVDIIWGMYYDRTLENRVKMTILATGFEITINDTKDNTRSTFFGGKKDKIDFGENKNSADATERIRQEYGDKAVAGMVEQKTKAKFIVLTPSQMDDDRFIEAFEKSPTHNRNANTANEIREIGRKGSNPGSVAAAVLSRNNDSPLSSGPAPMSSQPGTSNRTIRF</sequence>
<evidence type="ECO:0000256" key="4">
    <source>
        <dbReference type="HAMAP-Rule" id="MF_00909"/>
    </source>
</evidence>
<reference evidence="10" key="2">
    <citation type="submission" date="2017-04" db="EMBL/GenBank/DDBJ databases">
        <title>Complete Genome Sequences of Twelve Strains of a Stable Defined Moderately Diverse Mouse Microbiota 2 (sDMDMm2).</title>
        <authorList>
            <person name="Uchimura Y."/>
            <person name="Wyss M."/>
            <person name="Brugiroux S."/>
            <person name="Limenitakis J.P."/>
            <person name="Stecher B."/>
            <person name="McCoy K.D."/>
            <person name="Macpherson A.J."/>
        </authorList>
    </citation>
    <scope>NUCLEOTIDE SEQUENCE</scope>
    <source>
        <strain evidence="10">YL27</strain>
    </source>
</reference>
<evidence type="ECO:0000313" key="13">
    <source>
        <dbReference type="Proteomes" id="UP000306630"/>
    </source>
</evidence>
<comment type="subunit">
    <text evidence="4">Homodimer. Polymerizes to form a dynamic ring structure in a strictly GTP-dependent manner. Interacts directly with several other division proteins.</text>
</comment>
<evidence type="ECO:0000313" key="11">
    <source>
        <dbReference type="EMBL" id="TGY70003.1"/>
    </source>
</evidence>
<dbReference type="PANTHER" id="PTHR30314:SF3">
    <property type="entry name" value="MITOCHONDRIAL DIVISION PROTEIN FSZA"/>
    <property type="match status" value="1"/>
</dbReference>
<name>A0A1B1SBS9_9BACT</name>
<protein>
    <recommendedName>
        <fullName evidence="4 5">Cell division protein FtsZ</fullName>
    </recommendedName>
</protein>
<dbReference type="EMBL" id="SRYD01000065">
    <property type="protein sequence ID" value="TGY70003.1"/>
    <property type="molecule type" value="Genomic_DNA"/>
</dbReference>
<feature type="binding site" evidence="4">
    <location>
        <position position="150"/>
    </location>
    <ligand>
        <name>GTP</name>
        <dbReference type="ChEBI" id="CHEBI:37565"/>
    </ligand>
</feature>
<dbReference type="GO" id="GO:0003924">
    <property type="term" value="F:GTPase activity"/>
    <property type="evidence" value="ECO:0007669"/>
    <property type="project" value="UniProtKB-UniRule"/>
</dbReference>
<dbReference type="SMART" id="SM00865">
    <property type="entry name" value="Tubulin_C"/>
    <property type="match status" value="1"/>
</dbReference>
<evidence type="ECO:0000256" key="1">
    <source>
        <dbReference type="ARBA" id="ARBA00009690"/>
    </source>
</evidence>
<accession>A0A1B1SBS9</accession>
<evidence type="ECO:0000313" key="12">
    <source>
        <dbReference type="Proteomes" id="UP000186351"/>
    </source>
</evidence>
<dbReference type="GO" id="GO:0043093">
    <property type="term" value="P:FtsZ-dependent cytokinesis"/>
    <property type="evidence" value="ECO:0007669"/>
    <property type="project" value="UniProtKB-UniRule"/>
</dbReference>
<evidence type="ECO:0000256" key="6">
    <source>
        <dbReference type="RuleBase" id="RU000631"/>
    </source>
</evidence>
<dbReference type="InterPro" id="IPR003008">
    <property type="entry name" value="Tubulin_FtsZ_GTPase"/>
</dbReference>
<feature type="binding site" evidence="4">
    <location>
        <position position="146"/>
    </location>
    <ligand>
        <name>GTP</name>
        <dbReference type="ChEBI" id="CHEBI:37565"/>
    </ligand>
</feature>
<dbReference type="NCBIfam" id="TIGR00065">
    <property type="entry name" value="ftsZ"/>
    <property type="match status" value="1"/>
</dbReference>
<evidence type="ECO:0000256" key="7">
    <source>
        <dbReference type="SAM" id="MobiDB-lite"/>
    </source>
</evidence>
<evidence type="ECO:0000256" key="3">
    <source>
        <dbReference type="ARBA" id="ARBA00023134"/>
    </source>
</evidence>
<feature type="domain" description="Tubulin/FtsZ 2-layer sandwich" evidence="9">
    <location>
        <begin position="214"/>
        <end position="333"/>
    </location>
</feature>
<dbReference type="SMART" id="SM00864">
    <property type="entry name" value="Tubulin"/>
    <property type="match status" value="1"/>
</dbReference>
<reference evidence="11 13" key="3">
    <citation type="submission" date="2019-04" db="EMBL/GenBank/DDBJ databases">
        <title>Microbes associate with the intestines of laboratory mice.</title>
        <authorList>
            <person name="Navarre W."/>
            <person name="Wong E."/>
            <person name="Huang K."/>
            <person name="Tropini C."/>
            <person name="Ng K."/>
            <person name="Yu B."/>
        </authorList>
    </citation>
    <scope>NUCLEOTIDE SEQUENCE [LARGE SCALE GENOMIC DNA]</scope>
    <source>
        <strain evidence="11 13">NM06_A21</strain>
    </source>
</reference>
<dbReference type="HAMAP" id="MF_00909">
    <property type="entry name" value="FtsZ"/>
    <property type="match status" value="1"/>
</dbReference>
<comment type="subcellular location">
    <subcellularLocation>
        <location evidence="4">Cytoplasm</location>
    </subcellularLocation>
    <text evidence="4">Assembles at midcell at the inner surface of the cytoplasmic membrane.</text>
</comment>
<feature type="binding site" evidence="4">
    <location>
        <position position="193"/>
    </location>
    <ligand>
        <name>GTP</name>
        <dbReference type="ChEBI" id="CHEBI:37565"/>
    </ligand>
</feature>
<dbReference type="PROSITE" id="PS01135">
    <property type="entry name" value="FTSZ_2"/>
    <property type="match status" value="1"/>
</dbReference>
<dbReference type="InterPro" id="IPR018316">
    <property type="entry name" value="Tubulin/FtsZ_2-layer-sand-dom"/>
</dbReference>
<dbReference type="InterPro" id="IPR036525">
    <property type="entry name" value="Tubulin/FtsZ_GTPase_sf"/>
</dbReference>
<dbReference type="GO" id="GO:0005525">
    <property type="term" value="F:GTP binding"/>
    <property type="evidence" value="ECO:0007669"/>
    <property type="project" value="UniProtKB-UniRule"/>
</dbReference>
<organism evidence="10 12">
    <name type="scientific">Muribaculum intestinale</name>
    <dbReference type="NCBI Taxonomy" id="1796646"/>
    <lineage>
        <taxon>Bacteria</taxon>
        <taxon>Pseudomonadati</taxon>
        <taxon>Bacteroidota</taxon>
        <taxon>Bacteroidia</taxon>
        <taxon>Bacteroidales</taxon>
        <taxon>Muribaculaceae</taxon>
        <taxon>Muribaculum</taxon>
    </lineage>
</organism>
<dbReference type="Pfam" id="PF00091">
    <property type="entry name" value="Tubulin"/>
    <property type="match status" value="1"/>
</dbReference>
<dbReference type="GO" id="GO:0032153">
    <property type="term" value="C:cell division site"/>
    <property type="evidence" value="ECO:0007669"/>
    <property type="project" value="UniProtKB-UniRule"/>
</dbReference>
<accession>A0A1Z2XGV0</accession>
<dbReference type="AlphaFoldDB" id="A0A1B1SBS9"/>
<dbReference type="InterPro" id="IPR020805">
    <property type="entry name" value="Cell_div_FtsZ_CS"/>
</dbReference>
<dbReference type="PRINTS" id="PR00423">
    <property type="entry name" value="CELLDVISFTSZ"/>
</dbReference>
<dbReference type="InterPro" id="IPR008280">
    <property type="entry name" value="Tub_FtsZ_C"/>
</dbReference>
<reference evidence="12" key="1">
    <citation type="submission" date="2016-04" db="EMBL/GenBank/DDBJ databases">
        <title>Complete Genome Sequences of Twelve Strains of a Stable Defined Moderately Diverse Mouse Microbiota 2 (sDMDMm2).</title>
        <authorList>
            <person name="Uchimura Y."/>
            <person name="Wyss M."/>
            <person name="Brugiroux S."/>
            <person name="Limenitakis J.P."/>
            <person name="Stecher B."/>
            <person name="McCoy K.D."/>
            <person name="Macpherson A.J."/>
        </authorList>
    </citation>
    <scope>NUCLEOTIDE SEQUENCE [LARGE SCALE GENOMIC DNA]</scope>
    <source>
        <strain evidence="12">YL27</strain>
    </source>
</reference>
<dbReference type="GeneID" id="65537464"/>
<proteinExistence type="inferred from homology"/>
<keyword evidence="4 6" id="KW-0132">Cell division</keyword>
<keyword evidence="4 6" id="KW-0131">Cell cycle</keyword>
<dbReference type="SUPFAM" id="SSF55307">
    <property type="entry name" value="Tubulin C-terminal domain-like"/>
    <property type="match status" value="1"/>
</dbReference>
<dbReference type="RefSeq" id="WP_084274113.1">
    <property type="nucleotide sequence ID" value="NZ_CAJTAP010000001.1"/>
</dbReference>
<feature type="compositionally biased region" description="Polar residues" evidence="7">
    <location>
        <begin position="435"/>
        <end position="462"/>
    </location>
</feature>
<keyword evidence="4" id="KW-0963">Cytoplasm</keyword>
<dbReference type="GO" id="GO:0000917">
    <property type="term" value="P:division septum assembly"/>
    <property type="evidence" value="ECO:0007669"/>
    <property type="project" value="UniProtKB-KW"/>
</dbReference>
<dbReference type="SUPFAM" id="SSF52490">
    <property type="entry name" value="Tubulin nucleotide-binding domain-like"/>
    <property type="match status" value="1"/>
</dbReference>
<dbReference type="InterPro" id="IPR045061">
    <property type="entry name" value="FtsZ/CetZ"/>
</dbReference>
<dbReference type="PANTHER" id="PTHR30314">
    <property type="entry name" value="CELL DIVISION PROTEIN FTSZ-RELATED"/>
    <property type="match status" value="1"/>
</dbReference>
<feature type="binding site" evidence="4">
    <location>
        <begin position="31"/>
        <end position="35"/>
    </location>
    <ligand>
        <name>GTP</name>
        <dbReference type="ChEBI" id="CHEBI:37565"/>
    </ligand>
</feature>
<evidence type="ECO:0000259" key="9">
    <source>
        <dbReference type="SMART" id="SM00865"/>
    </source>
</evidence>
<dbReference type="Gene3D" id="3.40.50.1440">
    <property type="entry name" value="Tubulin/FtsZ, GTPase domain"/>
    <property type="match status" value="1"/>
</dbReference>
<feature type="binding site" evidence="4">
    <location>
        <begin position="115"/>
        <end position="117"/>
    </location>
    <ligand>
        <name>GTP</name>
        <dbReference type="ChEBI" id="CHEBI:37565"/>
    </ligand>
</feature>
<feature type="domain" description="Tubulin/FtsZ GTPase" evidence="8">
    <location>
        <begin position="23"/>
        <end position="211"/>
    </location>
</feature>
<keyword evidence="4 6" id="KW-0717">Septation</keyword>
<dbReference type="KEGG" id="pary:A4V02_11330"/>
<dbReference type="InterPro" id="IPR000158">
    <property type="entry name" value="Cell_div_FtsZ"/>
</dbReference>
<dbReference type="STRING" id="1796646.A4V02_11330"/>
<dbReference type="Pfam" id="PF12327">
    <property type="entry name" value="FtsZ_C"/>
    <property type="match status" value="1"/>
</dbReference>
<dbReference type="GO" id="GO:0051258">
    <property type="term" value="P:protein polymerization"/>
    <property type="evidence" value="ECO:0007669"/>
    <property type="project" value="UniProtKB-UniRule"/>
</dbReference>
<feature type="region of interest" description="Disordered" evidence="7">
    <location>
        <begin position="419"/>
        <end position="462"/>
    </location>
</feature>
<dbReference type="Proteomes" id="UP000306630">
    <property type="component" value="Unassembled WGS sequence"/>
</dbReference>